<keyword evidence="2" id="KW-1185">Reference proteome</keyword>
<dbReference type="Gene3D" id="2.60.40.1360">
    <property type="match status" value="1"/>
</dbReference>
<dbReference type="Gene3D" id="2.70.98.30">
    <property type="entry name" value="Golgi alpha-mannosidase II, domain 4"/>
    <property type="match status" value="1"/>
</dbReference>
<proteinExistence type="predicted"/>
<evidence type="ECO:0000313" key="2">
    <source>
        <dbReference type="Proteomes" id="UP000694865"/>
    </source>
</evidence>
<dbReference type="PANTHER" id="PTHR11607">
    <property type="entry name" value="ALPHA-MANNOSIDASE"/>
    <property type="match status" value="1"/>
</dbReference>
<name>A0ABM0MV22_SACKO</name>
<dbReference type="InterPro" id="IPR050843">
    <property type="entry name" value="Glycosyl_Hydrlase_38"/>
</dbReference>
<dbReference type="SUPFAM" id="SSF74650">
    <property type="entry name" value="Galactose mutarotase-like"/>
    <property type="match status" value="1"/>
</dbReference>
<dbReference type="GeneID" id="102803634"/>
<reference evidence="3" key="1">
    <citation type="submission" date="2025-08" db="UniProtKB">
        <authorList>
            <consortium name="RefSeq"/>
        </authorList>
    </citation>
    <scope>IDENTIFICATION</scope>
    <source>
        <tissue evidence="3">Testes</tissue>
    </source>
</reference>
<dbReference type="PANTHER" id="PTHR11607:SF28">
    <property type="entry name" value="EPIDIDYMIS-SPECIFIC ALPHA-MANNOSIDASE"/>
    <property type="match status" value="1"/>
</dbReference>
<dbReference type="Proteomes" id="UP000694865">
    <property type="component" value="Unplaced"/>
</dbReference>
<accession>A0ABM0MV22</accession>
<gene>
    <name evidence="3" type="primary">LOC102803634</name>
</gene>
<protein>
    <submittedName>
        <fullName evidence="3">Epididymis-specific alpha-mannosidase-like</fullName>
    </submittedName>
</protein>
<organism evidence="2 3">
    <name type="scientific">Saccoglossus kowalevskii</name>
    <name type="common">Acorn worm</name>
    <dbReference type="NCBI Taxonomy" id="10224"/>
    <lineage>
        <taxon>Eukaryota</taxon>
        <taxon>Metazoa</taxon>
        <taxon>Hemichordata</taxon>
        <taxon>Enteropneusta</taxon>
        <taxon>Harrimaniidae</taxon>
        <taxon>Saccoglossus</taxon>
    </lineage>
</organism>
<dbReference type="Pfam" id="PF07748">
    <property type="entry name" value="Glyco_hydro_38C"/>
    <property type="match status" value="1"/>
</dbReference>
<feature type="non-terminal residue" evidence="3">
    <location>
        <position position="335"/>
    </location>
</feature>
<feature type="domain" description="Glycosyl hydrolase family 38 C-terminal" evidence="1">
    <location>
        <begin position="11"/>
        <end position="199"/>
    </location>
</feature>
<dbReference type="InterPro" id="IPR011682">
    <property type="entry name" value="Glyco_hydro_38_C"/>
</dbReference>
<feature type="non-terminal residue" evidence="3">
    <location>
        <position position="1"/>
    </location>
</feature>
<evidence type="ECO:0000259" key="1">
    <source>
        <dbReference type="Pfam" id="PF07748"/>
    </source>
</evidence>
<evidence type="ECO:0000313" key="3">
    <source>
        <dbReference type="RefSeq" id="XP_006823863.1"/>
    </source>
</evidence>
<dbReference type="InterPro" id="IPR011013">
    <property type="entry name" value="Gal_mutarotase_sf_dom"/>
</dbReference>
<sequence>TSDKTVKISHLFKEYNSNYDVTHGIVSDNYVFRPMGSARMVTDNKVDLQLVKGQYVQEARQSYYSFLEPNISRFSVIVRLFNTPPLQAKDDETLCGHIELQFRVGPLSINKELITRFSTNLTNGKVIYTDENAYQMMKRNFRKNTTEPIAQNYYPMVSTAYIEDEKKDLRLTLLSERSHGVSSLTDGQMEVMLHRRLINNQEMAQNYNLTLNDTSVVMPTLWLLLGNKVRSSYLQHRGWLELENPPVVIVINQSCNDELKELGTNFTFIPNLERILLRLHHMYAVGEHPTLSNSVTVNLNDIFSPMGNIISLQERSLTGIWAQEDVQRWTWATHQ</sequence>
<dbReference type="RefSeq" id="XP_006823863.1">
    <property type="nucleotide sequence ID" value="XM_006823800.1"/>
</dbReference>